<evidence type="ECO:0008006" key="2">
    <source>
        <dbReference type="Google" id="ProtNLM"/>
    </source>
</evidence>
<protein>
    <recommendedName>
        <fullName evidence="2">DNA-binding protein</fullName>
    </recommendedName>
</protein>
<organism evidence="1">
    <name type="scientific">Streptomyces sp. FR1</name>
    <dbReference type="NCBI Taxonomy" id="349971"/>
    <lineage>
        <taxon>Bacteria</taxon>
        <taxon>Bacillati</taxon>
        <taxon>Actinomycetota</taxon>
        <taxon>Actinomycetes</taxon>
        <taxon>Kitasatosporales</taxon>
        <taxon>Streptomycetaceae</taxon>
        <taxon>Streptomyces</taxon>
    </lineage>
</organism>
<sequence>MILIGMTNSETSAHVGVTEIGEMLGVSRQRANALVARPDFPPFLARTKAGRVWERAAVEEWEKGWDRTNVGGRPPRSAPQQ</sequence>
<accession>Q2LEP4</accession>
<evidence type="ECO:0000313" key="1">
    <source>
        <dbReference type="EMBL" id="ABC67421.1"/>
    </source>
</evidence>
<dbReference type="EMBL" id="DQ322651">
    <property type="protein sequence ID" value="ABC67421.1"/>
    <property type="molecule type" value="Genomic_DNA"/>
</dbReference>
<keyword evidence="1" id="KW-0614">Plasmid</keyword>
<dbReference type="RefSeq" id="WP_012477062.1">
    <property type="nucleotide sequence ID" value="NC_010851.1"/>
</dbReference>
<reference evidence="1" key="1">
    <citation type="journal article" date="2006" name="Appl. Environ. Microbiol.">
        <title>Diversity of telomere palindromic sequences and replication genes among Streptomyces linear plasmids.</title>
        <authorList>
            <person name="Zhang R."/>
            <person name="Yang Y."/>
            <person name="Fang P."/>
            <person name="Jiang C."/>
            <person name="Xu L."/>
            <person name="Zhu Y."/>
            <person name="Shen M."/>
            <person name="Xia H."/>
            <person name="Zhao J."/>
            <person name="Chen T."/>
            <person name="Qin Z."/>
        </authorList>
    </citation>
    <scope>NUCLEOTIDE SEQUENCE</scope>
    <source>
        <strain evidence="1">FR1</strain>
        <plasmid evidence="1">pFRL1</plasmid>
    </source>
</reference>
<geneLocation type="plasmid" evidence="1">
    <name>pFRL1</name>
</geneLocation>
<proteinExistence type="predicted"/>
<name>Q2LEP4_9ACTN</name>
<dbReference type="AlphaFoldDB" id="Q2LEP4"/>
<gene>
    <name evidence="1" type="ORF">pFRL1.33c</name>
</gene>